<reference evidence="1 2" key="1">
    <citation type="submission" date="2019-12" db="EMBL/GenBank/DDBJ databases">
        <title>Hymenobacter sp. HMF4947 Genome sequencing and assembly.</title>
        <authorList>
            <person name="Kang H."/>
            <person name="Cha I."/>
            <person name="Kim H."/>
            <person name="Joh K."/>
        </authorList>
    </citation>
    <scope>NUCLEOTIDE SEQUENCE [LARGE SCALE GENOMIC DNA]</scope>
    <source>
        <strain evidence="1 2">HMF4947</strain>
    </source>
</reference>
<dbReference type="AlphaFoldDB" id="A0A7K1TK92"/>
<dbReference type="Proteomes" id="UP000441336">
    <property type="component" value="Unassembled WGS sequence"/>
</dbReference>
<gene>
    <name evidence="1" type="ORF">GO988_20865</name>
</gene>
<keyword evidence="2" id="KW-1185">Reference proteome</keyword>
<proteinExistence type="predicted"/>
<dbReference type="RefSeq" id="WP_157569262.1">
    <property type="nucleotide sequence ID" value="NZ_WQKZ01000007.1"/>
</dbReference>
<evidence type="ECO:0000313" key="2">
    <source>
        <dbReference type="Proteomes" id="UP000441336"/>
    </source>
</evidence>
<evidence type="ECO:0000313" key="1">
    <source>
        <dbReference type="EMBL" id="MVN78792.1"/>
    </source>
</evidence>
<dbReference type="EMBL" id="WQKZ01000007">
    <property type="protein sequence ID" value="MVN78792.1"/>
    <property type="molecule type" value="Genomic_DNA"/>
</dbReference>
<evidence type="ECO:0008006" key="3">
    <source>
        <dbReference type="Google" id="ProtNLM"/>
    </source>
</evidence>
<sequence length="151" mass="17022">MLLNSLSFRTGGQCTLSLEQTDGWLRAVWSGYITTDDAMRGALNYLAQVGPFHTLYLLNDNTSLRGPWFDSVEWLDRVWLPQAIQLGLRYIAHVVQADTHNDILTLACPAHITDVLELQLFDDVASAQEWLRTCQLPLNSPARLSQAVRKP</sequence>
<accession>A0A7K1TK92</accession>
<name>A0A7K1TK92_9BACT</name>
<comment type="caution">
    <text evidence="1">The sequence shown here is derived from an EMBL/GenBank/DDBJ whole genome shotgun (WGS) entry which is preliminary data.</text>
</comment>
<protein>
    <recommendedName>
        <fullName evidence="3">STAS/SEC14 domain-containing protein</fullName>
    </recommendedName>
</protein>
<organism evidence="1 2">
    <name type="scientific">Hymenobacter ginkgonis</name>
    <dbReference type="NCBI Taxonomy" id="2682976"/>
    <lineage>
        <taxon>Bacteria</taxon>
        <taxon>Pseudomonadati</taxon>
        <taxon>Bacteroidota</taxon>
        <taxon>Cytophagia</taxon>
        <taxon>Cytophagales</taxon>
        <taxon>Hymenobacteraceae</taxon>
        <taxon>Hymenobacter</taxon>
    </lineage>
</organism>